<evidence type="ECO:0000256" key="9">
    <source>
        <dbReference type="SAM" id="MobiDB-lite"/>
    </source>
</evidence>
<dbReference type="InterPro" id="IPR000719">
    <property type="entry name" value="Prot_kinase_dom"/>
</dbReference>
<feature type="coiled-coil region" evidence="8">
    <location>
        <begin position="96"/>
        <end position="138"/>
    </location>
</feature>
<dbReference type="Pfam" id="PF03095">
    <property type="entry name" value="PTPA"/>
    <property type="match status" value="1"/>
</dbReference>
<feature type="compositionally biased region" description="Low complexity" evidence="9">
    <location>
        <begin position="760"/>
        <end position="775"/>
    </location>
</feature>
<evidence type="ECO:0000259" key="10">
    <source>
        <dbReference type="PROSITE" id="PS50011"/>
    </source>
</evidence>
<evidence type="ECO:0000313" key="12">
    <source>
        <dbReference type="Proteomes" id="UP000688947"/>
    </source>
</evidence>
<evidence type="ECO:0000256" key="5">
    <source>
        <dbReference type="ARBA" id="ARBA00022490"/>
    </source>
</evidence>
<dbReference type="InterPro" id="IPR001245">
    <property type="entry name" value="Ser-Thr/Tyr_kinase_cat_dom"/>
</dbReference>
<sequence length="2528" mass="287532">MPRSNRWRRGNHLPHADRTPDRLGDYLVALRNDFVTSNSTCRRGLNLSGELSAYEKETRVLLKLASTGSVVDILLRFGRVVESYMEVLGTEMTDKIRQWREQLELERRERVELFREILDNEQRLVEAMGDKMQQMELLTLLKHDLTHYEKFLTPEELDVISDVYDRVVNYSDFVLVGDPPNWFLSPNDLMCDQGGIYYLDAVRVSKCETRDVLRDRVGDHQGWEDEEEACLRQATVWADLNHPHVAKMLGACHIGNEPFVVHEPAEPLISNRANAQSWEPLLGWALGLQYLHERELGYKSFEDNRLLARHHVTASGVLSGLGLVPVKRKVSASLQRGVSNMFSMLDLAAAFPQNDDEDHEPEVHATTWSVPNDIFAFGLAIYNTRRWVSMSSDEEVLVLPSDCPLFLNEHEWDLVKRMCASAPERRVSMWYVVHQLRSFVKAAEPKETDKTPPVDLSVNMDTEEDLNESSTEAVYIPPERIDDFIVPKMNEKVARAMPRLERKCKDMPGASEAMLQHVVDRLSGVRAQFQMRENVKDATTVMEGFVGVLDLFYEMLTRRDLGKEQSSSSAVASFCASRAAAQNVAIFHHEIDRLLTLAELRDTSSSAPAHVTLADIREDSTDSIDMTLDTADIHDWQIKWNKMRREQLRAFQACLKNTEELKQKLSDSKDRLEAQMLLQFELHKRRSSYPNSVLEAITQALKVLGAIAGGAETVPSWFIPPYEVVLGKFIAQGGFGAVYYGKWFDTDVVVKVLKPQIPIKPSGKSPSPPTSSSGTSEEDAMELFRREADHWFMLNHQNVVHLYGACHVGTPFFVCEPAKSISLNSHVESLARARPGYNYEERGADPSDIMRCLLLAGIGLKYLHERGIVHCDLKGNNFMVGTDGKTIKLGDFGMSVLKRSGKGRHTAHANVGAVPWKAPEYLKGEDPTVMSDIYGFGMCIFELFSGNIPWAGVPEAAVKFHVTKRKALPPRPKKLANFHPGFLFTCVAAMEFLAEENDCGQTLLRLVSRGSAIIAELLRLSNNIPGVFMGPSHVEDPEQLKYLNILFDFAYLKNPEDFENMVNSNTELLDVDDEFMDNHEDILDRFYQLFDGIYKYVSDYLEFLDNLEKGFFIQHTLANILLDTDGAQLMCEALYLYGVILLLLDRKIPGPTREKMVIAFYRSKGESALENIDEVCKLCRVTGYLPGQPKPAQYPERYFKRFQPPEEVVSMVIGKLQSDDVYLQEPCFPHRTHRSTRLAAQASMLFVILFFAPDILIHEKASMREIVDRHFNDNFILTTYMGAVADLSLEWAAYPAARLALANTLEPSNIAHITKKKSQQTQRSIDELNYFLTEGVLTEMYVLENLDPLLNCIRNANVTIRWTMMHSRIQPVIPMMENSTAQREIFDKGTDPDKLITLLLKVSQLEWKLKKMFEALLASKEDRWQRCMKETSERMEELSEYFSGEKPLTRVERNEDLMKWFKDLAEKVNSLDYVDHIKAGRRIKRLIEALGHVEQFDQIDTNLQVKAYLEESREFLTEMVRTVRIRDEVMGIIENVSDLSYAWEIINDFMKILHQRVKNDPSSVILLRAMFLKFASILDVPLTRIHQCGSEDVISVAEYYSAELVDYVRRVMEVIPQSVFRILAGIIKLQTDHMKPIPVKFENTLLKNHAQLNERYRLARATNEVSKYTEGILAMKRTLLGIIEVDPRQVLEDGLRKELVYRVSLAFHEVLIFEKNTSEECNEVFVKLASNLDAYRLSFEYIQDYIGIYGLRMWHEELSRIINYNVEQECNRYLKKKVYDRASQYQSRAIPIPRFQPPSGDMSVNFMGRLMHALFIMTDPHTTIYSPQSIGWFSEDGNEVCGIGAFSVLHKSVGLLGLAGLDRMLSFRIVHTLNNLVKFWGSAVTPYFPLLDQLSAALVPEWKLPEHSTKLYDAALKKVEKIMSKLLKAVLIIGQAALIRRQISSELSFSSRLDANLLATTLDTLNISLLNDIRAHYRDPKNKPYPGSDGNPVLVELNKYLENTGANDPFQKIYVTVAEPMEGLAAMFMLFVVAYMPKLQYDRNFGALSRVGKNPIDGEPLLVGILTIFKQFHPSYTEKFLAYMGQFVRTKVNDIFAEKADKKGKSSSLPTELPVDVVNTLIFMLEFARCAKIKRSILDGHVPAEPENEAKVRAALMSNSETGGGFKEPSRAIFVQSDLRHFLGSSAQQMILVFVKHLNESIKGKRISSEYEVSPNVQKAVDLVNEINSWIGEIPPIQQPMRFGNKAFRTFYDRVVEKTPAMQENMLPENMRGAVIELAAYLDDSFGNRVRIDYGTGHETSFIVWMCCLHKLGFFKQSDFPALVLRLFTTYLALMRRLQKLYMLEPAGSHGVWGLDDYHCLPFYFGSAQLIGQHEIIPESVHDDDILVANHKEYLYLDAIKFIKEVKAGSPFAETSPMLNDISALPSWEKTNGGMLKLYEGEVLKKLPVIQHLRFGSLFPCTWTPSHEADDGSTYIPVSTHPGTGVRAPNFDLDGVSAKAPWVAVETLAAAKDTTMSPLHHSKKPLDK</sequence>
<evidence type="ECO:0000256" key="3">
    <source>
        <dbReference type="ARBA" id="ARBA00006224"/>
    </source>
</evidence>
<proteinExistence type="inferred from homology"/>
<dbReference type="GO" id="GO:0071203">
    <property type="term" value="C:WASH complex"/>
    <property type="evidence" value="ECO:0007669"/>
    <property type="project" value="InterPro"/>
</dbReference>
<protein>
    <recommendedName>
        <fullName evidence="4">peptidylprolyl isomerase</fullName>
        <ecNumber evidence="4">5.2.1.8</ecNumber>
    </recommendedName>
</protein>
<comment type="catalytic activity">
    <reaction evidence="1">
        <text>[protein]-peptidylproline (omega=180) = [protein]-peptidylproline (omega=0)</text>
        <dbReference type="Rhea" id="RHEA:16237"/>
        <dbReference type="Rhea" id="RHEA-COMP:10747"/>
        <dbReference type="Rhea" id="RHEA-COMP:10748"/>
        <dbReference type="ChEBI" id="CHEBI:83833"/>
        <dbReference type="ChEBI" id="CHEBI:83834"/>
        <dbReference type="EC" id="5.2.1.8"/>
    </reaction>
</comment>
<evidence type="ECO:0000256" key="1">
    <source>
        <dbReference type="ARBA" id="ARBA00000971"/>
    </source>
</evidence>
<dbReference type="VEuPathDB" id="FungiDB:PC110_g14292"/>
<comment type="similarity">
    <text evidence="3">Belongs to the strumpellin family.</text>
</comment>
<dbReference type="CDD" id="cd04087">
    <property type="entry name" value="PTPA"/>
    <property type="match status" value="1"/>
</dbReference>
<dbReference type="Pfam" id="PF07714">
    <property type="entry name" value="PK_Tyr_Ser-Thr"/>
    <property type="match status" value="1"/>
</dbReference>
<dbReference type="PROSITE" id="PS50011">
    <property type="entry name" value="PROTEIN_KINASE_DOM"/>
    <property type="match status" value="1"/>
</dbReference>
<feature type="domain" description="Protein kinase" evidence="10">
    <location>
        <begin position="724"/>
        <end position="1029"/>
    </location>
</feature>
<dbReference type="GO" id="GO:0030041">
    <property type="term" value="P:actin filament polymerization"/>
    <property type="evidence" value="ECO:0007669"/>
    <property type="project" value="TreeGrafter"/>
</dbReference>
<keyword evidence="7" id="KW-0413">Isomerase</keyword>
<evidence type="ECO:0000256" key="8">
    <source>
        <dbReference type="SAM" id="Coils"/>
    </source>
</evidence>
<dbReference type="InterPro" id="IPR008271">
    <property type="entry name" value="Ser/Thr_kinase_AS"/>
</dbReference>
<evidence type="ECO:0000256" key="4">
    <source>
        <dbReference type="ARBA" id="ARBA00013194"/>
    </source>
</evidence>
<feature type="region of interest" description="Disordered" evidence="9">
    <location>
        <begin position="760"/>
        <end position="779"/>
    </location>
</feature>
<dbReference type="EMBL" id="JAENGZ010000250">
    <property type="protein sequence ID" value="KAG6964014.1"/>
    <property type="molecule type" value="Genomic_DNA"/>
</dbReference>
<dbReference type="VEuPathDB" id="FungiDB:PC110_g14289"/>
<evidence type="ECO:0000256" key="2">
    <source>
        <dbReference type="ARBA" id="ARBA00004496"/>
    </source>
</evidence>
<dbReference type="GO" id="GO:0019211">
    <property type="term" value="F:phosphatase activator activity"/>
    <property type="evidence" value="ECO:0007669"/>
    <property type="project" value="InterPro"/>
</dbReference>
<dbReference type="GO" id="GO:0007032">
    <property type="term" value="P:endosome organization"/>
    <property type="evidence" value="ECO:0007669"/>
    <property type="project" value="TreeGrafter"/>
</dbReference>
<keyword evidence="6" id="KW-0697">Rotamase</keyword>
<comment type="caution">
    <text evidence="11">The sequence shown here is derived from an EMBL/GenBank/DDBJ whole genome shotgun (WGS) entry which is preliminary data.</text>
</comment>
<keyword evidence="5" id="KW-0963">Cytoplasm</keyword>
<dbReference type="GO" id="GO:0005524">
    <property type="term" value="F:ATP binding"/>
    <property type="evidence" value="ECO:0007669"/>
    <property type="project" value="InterPro"/>
</dbReference>
<dbReference type="GO" id="GO:0004672">
    <property type="term" value="F:protein kinase activity"/>
    <property type="evidence" value="ECO:0007669"/>
    <property type="project" value="InterPro"/>
</dbReference>
<dbReference type="EC" id="5.2.1.8" evidence="4"/>
<dbReference type="VEuPathDB" id="FungiDB:PC110_g14290"/>
<gene>
    <name evidence="11" type="ORF">JG687_00006224</name>
</gene>
<organism evidence="11 12">
    <name type="scientific">Phytophthora cactorum</name>
    <dbReference type="NCBI Taxonomy" id="29920"/>
    <lineage>
        <taxon>Eukaryota</taxon>
        <taxon>Sar</taxon>
        <taxon>Stramenopiles</taxon>
        <taxon>Oomycota</taxon>
        <taxon>Peronosporomycetes</taxon>
        <taxon>Peronosporales</taxon>
        <taxon>Peronosporaceae</taxon>
        <taxon>Phytophthora</taxon>
    </lineage>
</organism>
<dbReference type="Pfam" id="PF10266">
    <property type="entry name" value="Strumpellin"/>
    <property type="match status" value="1"/>
</dbReference>
<evidence type="ECO:0000313" key="11">
    <source>
        <dbReference type="EMBL" id="KAG6964014.1"/>
    </source>
</evidence>
<dbReference type="PANTHER" id="PTHR15691:SF6">
    <property type="entry name" value="WASH COMPLEX SUBUNIT 5"/>
    <property type="match status" value="1"/>
</dbReference>
<dbReference type="GO" id="GO:0005768">
    <property type="term" value="C:endosome"/>
    <property type="evidence" value="ECO:0007669"/>
    <property type="project" value="TreeGrafter"/>
</dbReference>
<dbReference type="PROSITE" id="PS00108">
    <property type="entry name" value="PROTEIN_KINASE_ST"/>
    <property type="match status" value="1"/>
</dbReference>
<comment type="subcellular location">
    <subcellularLocation>
        <location evidence="2">Cytoplasm</location>
    </subcellularLocation>
</comment>
<dbReference type="Proteomes" id="UP000688947">
    <property type="component" value="Unassembled WGS sequence"/>
</dbReference>
<evidence type="ECO:0000256" key="7">
    <source>
        <dbReference type="ARBA" id="ARBA00023235"/>
    </source>
</evidence>
<dbReference type="GO" id="GO:0140285">
    <property type="term" value="P:endosome fission"/>
    <property type="evidence" value="ECO:0007669"/>
    <property type="project" value="TreeGrafter"/>
</dbReference>
<dbReference type="SMART" id="SM00220">
    <property type="entry name" value="S_TKc"/>
    <property type="match status" value="1"/>
</dbReference>
<keyword evidence="8" id="KW-0175">Coiled coil</keyword>
<dbReference type="PANTHER" id="PTHR15691">
    <property type="entry name" value="WASH COMPLEX SUBUNIT 5"/>
    <property type="match status" value="1"/>
</dbReference>
<dbReference type="FunFam" id="1.20.120.1150:FF:000002">
    <property type="entry name" value="Serine/threonine-protein phosphatase 2A activator"/>
    <property type="match status" value="1"/>
</dbReference>
<dbReference type="InterPro" id="IPR004327">
    <property type="entry name" value="Phstyr_phstse_ac"/>
</dbReference>
<accession>A0A8T1ULM8</accession>
<name>A0A8T1ULM8_9STRA</name>
<dbReference type="OrthoDB" id="565118at2759"/>
<dbReference type="GO" id="GO:0003755">
    <property type="term" value="F:peptidyl-prolyl cis-trans isomerase activity"/>
    <property type="evidence" value="ECO:0007669"/>
    <property type="project" value="UniProtKB-KW"/>
</dbReference>
<dbReference type="InterPro" id="IPR019393">
    <property type="entry name" value="WASH_strumpellin"/>
</dbReference>
<dbReference type="GO" id="GO:0051125">
    <property type="term" value="P:regulation of actin nucleation"/>
    <property type="evidence" value="ECO:0007669"/>
    <property type="project" value="TreeGrafter"/>
</dbReference>
<reference evidence="11" key="1">
    <citation type="submission" date="2021-01" db="EMBL/GenBank/DDBJ databases">
        <title>Phytophthora aleatoria, a newly-described species from Pinus radiata is distinct from Phytophthora cactorum isolates based on comparative genomics.</title>
        <authorList>
            <person name="Mcdougal R."/>
            <person name="Panda P."/>
            <person name="Williams N."/>
            <person name="Studholme D.J."/>
        </authorList>
    </citation>
    <scope>NUCLEOTIDE SEQUENCE</scope>
    <source>
        <strain evidence="11">NZFS 3830</strain>
    </source>
</reference>
<evidence type="ECO:0000256" key="6">
    <source>
        <dbReference type="ARBA" id="ARBA00023110"/>
    </source>
</evidence>